<evidence type="ECO:0000313" key="8">
    <source>
        <dbReference type="EMBL" id="MWA03494.1"/>
    </source>
</evidence>
<dbReference type="GO" id="GO:0005886">
    <property type="term" value="C:plasma membrane"/>
    <property type="evidence" value="ECO:0007669"/>
    <property type="project" value="UniProtKB-SubCell"/>
</dbReference>
<evidence type="ECO:0000256" key="2">
    <source>
        <dbReference type="ARBA" id="ARBA00022475"/>
    </source>
</evidence>
<keyword evidence="2" id="KW-1003">Cell membrane</keyword>
<dbReference type="Proteomes" id="UP000462055">
    <property type="component" value="Unassembled WGS sequence"/>
</dbReference>
<dbReference type="GO" id="GO:0015658">
    <property type="term" value="F:branched-chain amino acid transmembrane transporter activity"/>
    <property type="evidence" value="ECO:0007669"/>
    <property type="project" value="InterPro"/>
</dbReference>
<feature type="transmembrane region" description="Helical" evidence="7">
    <location>
        <begin position="344"/>
        <end position="362"/>
    </location>
</feature>
<dbReference type="Pfam" id="PF02653">
    <property type="entry name" value="BPD_transp_2"/>
    <property type="match status" value="1"/>
</dbReference>
<protein>
    <submittedName>
        <fullName evidence="8">Branched-chain amino acid ABC transporter permease</fullName>
    </submittedName>
</protein>
<feature type="transmembrane region" description="Helical" evidence="7">
    <location>
        <begin position="57"/>
        <end position="76"/>
    </location>
</feature>
<reference evidence="8" key="1">
    <citation type="submission" date="2019-12" db="EMBL/GenBank/DDBJ databases">
        <title>Actinomadura physcomitrii sp. nov., a novel actinomycete isolated from moss [Physcomitrium sphaericum (Ludw) Fuernr].</title>
        <authorList>
            <person name="Zhuang X."/>
        </authorList>
    </citation>
    <scope>NUCLEOTIDE SEQUENCE [LARGE SCALE GENOMIC DNA]</scope>
    <source>
        <strain evidence="8">LD22</strain>
    </source>
</reference>
<evidence type="ECO:0000256" key="6">
    <source>
        <dbReference type="SAM" id="MobiDB-lite"/>
    </source>
</evidence>
<evidence type="ECO:0000313" key="9">
    <source>
        <dbReference type="Proteomes" id="UP000462055"/>
    </source>
</evidence>
<sequence>MSPDAASPLPHPTEEDSVHTTPWARLSGHRATGAAALTVLAVVLLAAPLVLPDFWQQLILFSGAAAVGAIGLNLLVGVNGQLSLAHGFFLAVGAYGYAYLGPGTGDAGTGSVGLPTPVAALLAVAAAGVAGLLFSPVAARVRGIYLGLASLALIIVCKQVLAGARTLTGGAYGRDIPEFDLLGFHFGDQSPYLYVLGKPFGAFDRLWYLVMVVLVLAYVFMRNVLRSRVGRGLRTIRDSEAAAAAAGVHVQRYKSLAFTLSSVYAGIAGVLLGLLFQHVVPEYFSLTLSVQYLAMIVIGGMGSARGAVAGAFVVTGIPLLLAEYSEHIPFTSTAGDGGLDTGVLSQFVFGALIIVILIAGARRPGPLLRSRRAKSGDPAASAVPTPASGPTERIRA</sequence>
<evidence type="ECO:0000256" key="5">
    <source>
        <dbReference type="ARBA" id="ARBA00023136"/>
    </source>
</evidence>
<proteinExistence type="predicted"/>
<evidence type="ECO:0000256" key="7">
    <source>
        <dbReference type="SAM" id="Phobius"/>
    </source>
</evidence>
<gene>
    <name evidence="8" type="ORF">F8568_024555</name>
</gene>
<feature type="transmembrane region" description="Helical" evidence="7">
    <location>
        <begin position="283"/>
        <end position="300"/>
    </location>
</feature>
<dbReference type="CDD" id="cd06581">
    <property type="entry name" value="TM_PBP1_LivM_like"/>
    <property type="match status" value="1"/>
</dbReference>
<dbReference type="InterPro" id="IPR001851">
    <property type="entry name" value="ABC_transp_permease"/>
</dbReference>
<comment type="subcellular location">
    <subcellularLocation>
        <location evidence="1">Cell membrane</location>
        <topology evidence="1">Multi-pass membrane protein</topology>
    </subcellularLocation>
</comment>
<feature type="transmembrane region" description="Helical" evidence="7">
    <location>
        <begin position="83"/>
        <end position="100"/>
    </location>
</feature>
<feature type="transmembrane region" description="Helical" evidence="7">
    <location>
        <begin position="256"/>
        <end position="277"/>
    </location>
</feature>
<dbReference type="PANTHER" id="PTHR30482">
    <property type="entry name" value="HIGH-AFFINITY BRANCHED-CHAIN AMINO ACID TRANSPORT SYSTEM PERMEASE"/>
    <property type="match status" value="1"/>
</dbReference>
<dbReference type="PANTHER" id="PTHR30482:SF5">
    <property type="entry name" value="ABC TRANSPORTER PERMEASE PROTEIN"/>
    <property type="match status" value="1"/>
</dbReference>
<dbReference type="InterPro" id="IPR043428">
    <property type="entry name" value="LivM-like"/>
</dbReference>
<feature type="transmembrane region" description="Helical" evidence="7">
    <location>
        <begin position="206"/>
        <end position="225"/>
    </location>
</feature>
<feature type="transmembrane region" description="Helical" evidence="7">
    <location>
        <begin position="31"/>
        <end position="51"/>
    </location>
</feature>
<feature type="region of interest" description="Disordered" evidence="6">
    <location>
        <begin position="369"/>
        <end position="396"/>
    </location>
</feature>
<evidence type="ECO:0000256" key="4">
    <source>
        <dbReference type="ARBA" id="ARBA00022989"/>
    </source>
</evidence>
<dbReference type="EMBL" id="WBMS02000020">
    <property type="protein sequence ID" value="MWA03494.1"/>
    <property type="molecule type" value="Genomic_DNA"/>
</dbReference>
<feature type="transmembrane region" description="Helical" evidence="7">
    <location>
        <begin position="307"/>
        <end position="324"/>
    </location>
</feature>
<keyword evidence="9" id="KW-1185">Reference proteome</keyword>
<evidence type="ECO:0000256" key="1">
    <source>
        <dbReference type="ARBA" id="ARBA00004651"/>
    </source>
</evidence>
<feature type="transmembrane region" description="Helical" evidence="7">
    <location>
        <begin position="143"/>
        <end position="161"/>
    </location>
</feature>
<keyword evidence="5 7" id="KW-0472">Membrane</keyword>
<evidence type="ECO:0000256" key="3">
    <source>
        <dbReference type="ARBA" id="ARBA00022692"/>
    </source>
</evidence>
<name>A0A6I4MH75_9ACTN</name>
<organism evidence="8 9">
    <name type="scientific">Actinomadura physcomitrii</name>
    <dbReference type="NCBI Taxonomy" id="2650748"/>
    <lineage>
        <taxon>Bacteria</taxon>
        <taxon>Bacillati</taxon>
        <taxon>Actinomycetota</taxon>
        <taxon>Actinomycetes</taxon>
        <taxon>Streptosporangiales</taxon>
        <taxon>Thermomonosporaceae</taxon>
        <taxon>Actinomadura</taxon>
    </lineage>
</organism>
<dbReference type="AlphaFoldDB" id="A0A6I4MH75"/>
<keyword evidence="3 7" id="KW-0812">Transmembrane</keyword>
<keyword evidence="4 7" id="KW-1133">Transmembrane helix</keyword>
<accession>A0A6I4MH75</accession>
<feature type="transmembrane region" description="Helical" evidence="7">
    <location>
        <begin position="112"/>
        <end position="134"/>
    </location>
</feature>
<comment type="caution">
    <text evidence="8">The sequence shown here is derived from an EMBL/GenBank/DDBJ whole genome shotgun (WGS) entry which is preliminary data.</text>
</comment>